<dbReference type="InterPro" id="IPR050855">
    <property type="entry name" value="NDM-1-like"/>
</dbReference>
<dbReference type="Gene3D" id="3.60.15.10">
    <property type="entry name" value="Ribonuclease Z/Hydroxyacylglutathione hydrolase-like"/>
    <property type="match status" value="1"/>
</dbReference>
<organism evidence="3 4">
    <name type="scientific">Poseidonocella pacifica</name>
    <dbReference type="NCBI Taxonomy" id="871651"/>
    <lineage>
        <taxon>Bacteria</taxon>
        <taxon>Pseudomonadati</taxon>
        <taxon>Pseudomonadota</taxon>
        <taxon>Alphaproteobacteria</taxon>
        <taxon>Rhodobacterales</taxon>
        <taxon>Roseobacteraceae</taxon>
        <taxon>Poseidonocella</taxon>
    </lineage>
</organism>
<dbReference type="SUPFAM" id="SSF56281">
    <property type="entry name" value="Metallo-hydrolase/oxidoreductase"/>
    <property type="match status" value="1"/>
</dbReference>
<dbReference type="InterPro" id="IPR006311">
    <property type="entry name" value="TAT_signal"/>
</dbReference>
<dbReference type="InterPro" id="IPR001279">
    <property type="entry name" value="Metallo-B-lactamas"/>
</dbReference>
<accession>A0A1I0UXC6</accession>
<dbReference type="STRING" id="871651.SAMN05421688_0029"/>
<gene>
    <name evidence="3" type="ORF">SAMN05421688_0029</name>
</gene>
<dbReference type="Proteomes" id="UP000198796">
    <property type="component" value="Unassembled WGS sequence"/>
</dbReference>
<sequence>MNRRDILKLTTAAGAAALMAPSFSFADANGLTWTHFPAGENGFYRAPILIQGETEAMLIDGGFTLPDGRALAEEITATGKTLTTIYISQSDPDFYFSLRPIVEAFPEARVIAASETVAAINANVAKKVETWGPQLGENGPQSVDDVIIPAADDSTALTVDGHSIEIVAAEELSNRRYLWVEDLQAVFGGVMVFSGVHVWTADTPTKEQRAAWIANLDAIIARNPQVVVPGHMTLDAPMGIEAVEFTKGYLQAIEEELDKANGSEELIAAMTARYPDLGMGVALDVGAKVLTGEMKWG</sequence>
<proteinExistence type="predicted"/>
<evidence type="ECO:0000259" key="2">
    <source>
        <dbReference type="SMART" id="SM00849"/>
    </source>
</evidence>
<keyword evidence="4" id="KW-1185">Reference proteome</keyword>
<feature type="signal peptide" evidence="1">
    <location>
        <begin position="1"/>
        <end position="26"/>
    </location>
</feature>
<evidence type="ECO:0000313" key="4">
    <source>
        <dbReference type="Proteomes" id="UP000198796"/>
    </source>
</evidence>
<dbReference type="AlphaFoldDB" id="A0A1I0UXC6"/>
<dbReference type="SMART" id="SM00849">
    <property type="entry name" value="Lactamase_B"/>
    <property type="match status" value="1"/>
</dbReference>
<feature type="domain" description="Metallo-beta-lactamase" evidence="2">
    <location>
        <begin position="44"/>
        <end position="231"/>
    </location>
</feature>
<protein>
    <submittedName>
        <fullName evidence="3">Glyoxylase, beta-lactamase superfamily II</fullName>
    </submittedName>
</protein>
<name>A0A1I0UXC6_9RHOB</name>
<dbReference type="PANTHER" id="PTHR42951">
    <property type="entry name" value="METALLO-BETA-LACTAMASE DOMAIN-CONTAINING"/>
    <property type="match status" value="1"/>
</dbReference>
<dbReference type="PANTHER" id="PTHR42951:SF14">
    <property type="entry name" value="METALLO-BETA-LACTAMASE SUPERFAMILY PROTEIN"/>
    <property type="match status" value="1"/>
</dbReference>
<reference evidence="3 4" key="1">
    <citation type="submission" date="2016-10" db="EMBL/GenBank/DDBJ databases">
        <authorList>
            <person name="de Groot N.N."/>
        </authorList>
    </citation>
    <scope>NUCLEOTIDE SEQUENCE [LARGE SCALE GENOMIC DNA]</scope>
    <source>
        <strain evidence="3 4">DSM 29316</strain>
    </source>
</reference>
<keyword evidence="1" id="KW-0732">Signal</keyword>
<dbReference type="EMBL" id="FOJU01000001">
    <property type="protein sequence ID" value="SFA68749.1"/>
    <property type="molecule type" value="Genomic_DNA"/>
</dbReference>
<dbReference type="InterPro" id="IPR036866">
    <property type="entry name" value="RibonucZ/Hydroxyglut_hydro"/>
</dbReference>
<evidence type="ECO:0000313" key="3">
    <source>
        <dbReference type="EMBL" id="SFA68749.1"/>
    </source>
</evidence>
<dbReference type="CDD" id="cd07739">
    <property type="entry name" value="metallo-hydrolase-like_MBL-fold"/>
    <property type="match status" value="1"/>
</dbReference>
<dbReference type="PROSITE" id="PS51318">
    <property type="entry name" value="TAT"/>
    <property type="match status" value="1"/>
</dbReference>
<dbReference type="RefSeq" id="WP_175501160.1">
    <property type="nucleotide sequence ID" value="NZ_FOJU01000001.1"/>
</dbReference>
<feature type="chain" id="PRO_5011571778" evidence="1">
    <location>
        <begin position="27"/>
        <end position="297"/>
    </location>
</feature>
<evidence type="ECO:0000256" key="1">
    <source>
        <dbReference type="SAM" id="SignalP"/>
    </source>
</evidence>